<name>A0A165MXK6_9AGAM</name>
<feature type="compositionally biased region" description="Basic residues" evidence="1">
    <location>
        <begin position="78"/>
        <end position="90"/>
    </location>
</feature>
<dbReference type="Gene3D" id="1.10.10.60">
    <property type="entry name" value="Homeodomain-like"/>
    <property type="match status" value="1"/>
</dbReference>
<dbReference type="InterPro" id="IPR009057">
    <property type="entry name" value="Homeodomain-like_sf"/>
</dbReference>
<feature type="compositionally biased region" description="Polar residues" evidence="1">
    <location>
        <begin position="510"/>
        <end position="521"/>
    </location>
</feature>
<proteinExistence type="predicted"/>
<feature type="compositionally biased region" description="Basic and acidic residues" evidence="1">
    <location>
        <begin position="323"/>
        <end position="337"/>
    </location>
</feature>
<dbReference type="CDD" id="cd11655">
    <property type="entry name" value="rap1_myb-like"/>
    <property type="match status" value="1"/>
</dbReference>
<dbReference type="STRING" id="1314782.A0A165MXK6"/>
<dbReference type="Proteomes" id="UP000076761">
    <property type="component" value="Unassembled WGS sequence"/>
</dbReference>
<feature type="region of interest" description="Disordered" evidence="1">
    <location>
        <begin position="713"/>
        <end position="760"/>
    </location>
</feature>
<feature type="compositionally biased region" description="Basic and acidic residues" evidence="1">
    <location>
        <begin position="141"/>
        <end position="156"/>
    </location>
</feature>
<dbReference type="AlphaFoldDB" id="A0A165MXK6"/>
<feature type="compositionally biased region" description="Basic and acidic residues" evidence="1">
    <location>
        <begin position="1031"/>
        <end position="1047"/>
    </location>
</feature>
<feature type="compositionally biased region" description="Polar residues" evidence="1">
    <location>
        <begin position="159"/>
        <end position="179"/>
    </location>
</feature>
<dbReference type="OrthoDB" id="435460at2759"/>
<feature type="compositionally biased region" description="Polar residues" evidence="1">
    <location>
        <begin position="925"/>
        <end position="936"/>
    </location>
</feature>
<evidence type="ECO:0000313" key="3">
    <source>
        <dbReference type="EMBL" id="KZT18904.1"/>
    </source>
</evidence>
<evidence type="ECO:0000256" key="1">
    <source>
        <dbReference type="SAM" id="MobiDB-lite"/>
    </source>
</evidence>
<feature type="compositionally biased region" description="Polar residues" evidence="1">
    <location>
        <begin position="417"/>
        <end position="437"/>
    </location>
</feature>
<reference evidence="3 4" key="1">
    <citation type="journal article" date="2016" name="Mol. Biol. Evol.">
        <title>Comparative Genomics of Early-Diverging Mushroom-Forming Fungi Provides Insights into the Origins of Lignocellulose Decay Capabilities.</title>
        <authorList>
            <person name="Nagy L.G."/>
            <person name="Riley R."/>
            <person name="Tritt A."/>
            <person name="Adam C."/>
            <person name="Daum C."/>
            <person name="Floudas D."/>
            <person name="Sun H."/>
            <person name="Yadav J.S."/>
            <person name="Pangilinan J."/>
            <person name="Larsson K.H."/>
            <person name="Matsuura K."/>
            <person name="Barry K."/>
            <person name="Labutti K."/>
            <person name="Kuo R."/>
            <person name="Ohm R.A."/>
            <person name="Bhattacharya S.S."/>
            <person name="Shirouzu T."/>
            <person name="Yoshinaga Y."/>
            <person name="Martin F.M."/>
            <person name="Grigoriev I.V."/>
            <person name="Hibbett D.S."/>
        </authorList>
    </citation>
    <scope>NUCLEOTIDE SEQUENCE [LARGE SCALE GENOMIC DNA]</scope>
    <source>
        <strain evidence="3 4">HHB14362 ss-1</strain>
    </source>
</reference>
<feature type="domain" description="TERF2-interacting telomeric protein 1 Myb" evidence="2">
    <location>
        <begin position="9"/>
        <end position="65"/>
    </location>
</feature>
<feature type="compositionally biased region" description="Low complexity" evidence="1">
    <location>
        <begin position="740"/>
        <end position="752"/>
    </location>
</feature>
<dbReference type="EMBL" id="KV425657">
    <property type="protein sequence ID" value="KZT18904.1"/>
    <property type="molecule type" value="Genomic_DNA"/>
</dbReference>
<feature type="region of interest" description="Disordered" evidence="1">
    <location>
        <begin position="814"/>
        <end position="834"/>
    </location>
</feature>
<evidence type="ECO:0000259" key="2">
    <source>
        <dbReference type="Pfam" id="PF08914"/>
    </source>
</evidence>
<keyword evidence="4" id="KW-1185">Reference proteome</keyword>
<dbReference type="InParanoid" id="A0A165MXK6"/>
<evidence type="ECO:0000313" key="4">
    <source>
        <dbReference type="Proteomes" id="UP000076761"/>
    </source>
</evidence>
<feature type="compositionally biased region" description="Basic and acidic residues" evidence="1">
    <location>
        <begin position="181"/>
        <end position="190"/>
    </location>
</feature>
<feature type="compositionally biased region" description="Basic and acidic residues" evidence="1">
    <location>
        <begin position="101"/>
        <end position="119"/>
    </location>
</feature>
<protein>
    <recommendedName>
        <fullName evidence="2">TERF2-interacting telomeric protein 1 Myb domain-containing protein</fullName>
    </recommendedName>
</protein>
<organism evidence="3 4">
    <name type="scientific">Neolentinus lepideus HHB14362 ss-1</name>
    <dbReference type="NCBI Taxonomy" id="1314782"/>
    <lineage>
        <taxon>Eukaryota</taxon>
        <taxon>Fungi</taxon>
        <taxon>Dikarya</taxon>
        <taxon>Basidiomycota</taxon>
        <taxon>Agaricomycotina</taxon>
        <taxon>Agaricomycetes</taxon>
        <taxon>Gloeophyllales</taxon>
        <taxon>Gloeophyllaceae</taxon>
        <taxon>Neolentinus</taxon>
    </lineage>
</organism>
<feature type="region of interest" description="Disordered" evidence="1">
    <location>
        <begin position="637"/>
        <end position="678"/>
    </location>
</feature>
<feature type="region of interest" description="Disordered" evidence="1">
    <location>
        <begin position="920"/>
        <end position="1080"/>
    </location>
</feature>
<dbReference type="InterPro" id="IPR015010">
    <property type="entry name" value="TERF2IP_Myb"/>
</dbReference>
<feature type="compositionally biased region" description="Basic residues" evidence="1">
    <location>
        <begin position="130"/>
        <end position="140"/>
    </location>
</feature>
<dbReference type="SUPFAM" id="SSF46689">
    <property type="entry name" value="Homeodomain-like"/>
    <property type="match status" value="1"/>
</dbReference>
<feature type="compositionally biased region" description="Basic and acidic residues" evidence="1">
    <location>
        <begin position="954"/>
        <end position="963"/>
    </location>
</feature>
<accession>A0A165MXK6</accession>
<gene>
    <name evidence="3" type="ORF">NEOLEDRAFT_1142769</name>
</gene>
<feature type="compositionally biased region" description="Basic and acidic residues" evidence="1">
    <location>
        <begin position="369"/>
        <end position="379"/>
    </location>
</feature>
<feature type="compositionally biased region" description="Basic and acidic residues" evidence="1">
    <location>
        <begin position="986"/>
        <end position="998"/>
    </location>
</feature>
<feature type="compositionally biased region" description="Basic and acidic residues" evidence="1">
    <location>
        <begin position="286"/>
        <end position="297"/>
    </location>
</feature>
<feature type="compositionally biased region" description="Basic and acidic residues" evidence="1">
    <location>
        <begin position="584"/>
        <end position="596"/>
    </location>
</feature>
<feature type="compositionally biased region" description="Basic and acidic residues" evidence="1">
    <location>
        <begin position="223"/>
        <end position="271"/>
    </location>
</feature>
<feature type="compositionally biased region" description="Polar residues" evidence="1">
    <location>
        <begin position="638"/>
        <end position="662"/>
    </location>
</feature>
<dbReference type="Pfam" id="PF08914">
    <property type="entry name" value="Myb_Rap1"/>
    <property type="match status" value="1"/>
</dbReference>
<feature type="region of interest" description="Disordered" evidence="1">
    <location>
        <begin position="78"/>
        <end position="625"/>
    </location>
</feature>
<sequence length="1118" mass="123795">MKRAPRTDYTVQDTRRLAEYIAVENPTESGRSGNNLYKNLVDNLEKWPWAARHPWQSWREHYKKNQEEIDPYIRKYQRRSNVKTSSKKPKLSTLRQISVEEAERSVKDKGKQPARTRVDGEEDGDGQTRAGKKQVAVRRKALVESRTEREDTRPADKAATSNENNVKPSVTKLKSSTFRENIVEEGERAVKGKGKQSARDRVNEEEDEQTCAGKKQVAVRPKALVESRTEQGDMRHVDKAATNNDERGPQQVDEIKILRRDHPRKEVDHQPDLASEAEADPSQQDADPRNPPDEPDCHVAPTEQVVVPPPSEDYSGNVFDEPTDSKESESSENRGEEADVTVLLDDPSSTGEDREPDKPASSIPQPESTLRRVGLDRRSTSPSYNRVYPDLATAPSPTLGSKHKLASLAMPGMFTEPISQRPPTRNASVQSPGIQQEPTPPVSVPASIAGSDVSLPFTPSLRRPPDVNSGAALVEQSTPVFRRRPRSRTPPILPYSYEDEDAREDKNIFESITPTPATRGSITRGPHREPPRLTEGPYTSAFTDERGRSRFSRNGRRASGVDEDAEENWPPARGASFRKSGAGKVDKEKGDAKEVDEIPNAQHPFSQVSSREEDHRPRRRGGVHRYAEQIVAAASKIPSASTGQPGHHPFSQTYETLNTRSSMAEAGASLSKPSNLEATTPKRIVQRFLTSISGSAPTFTSTVSADAAAGPLDLRHSDSAAGQSLRTSEDRISTREVSLSRGATAGSSRSRTPWPPSANRLQAEEMDGRAVHASPPESISTLRWTSKEDYSRNDRRKTFPGFVLRREDVGSTSINHIPEERRTRSSMPGSYSAPFGYAPRSASVATTVQFSTPSPPSPERPSDQRLAMQLGTNYLLDAMAQNHGFQKEVVYGVFENVKDFQKADEILKDMREAAERIAMKKLSGHDTSGSDAASTPDSEEISSYEDCPGLAVRSDGEEHDRSRNTSSISLGRTSALRRVPANDEQNEYRPPRDSRAGEYARLAKAGREEEARRRERRRSTLGGGLPRKARRLNETDTAVSRRERTPENEPLEALAQLMAMSPRKSPPKTSHSLNLGDRDKPEVARVLAGDKTIMQDVEGLIGKGQARKLTAALYSAYL</sequence>